<dbReference type="EC" id="3.1.3.48" evidence="2 10"/>
<dbReference type="SMART" id="SM00450">
    <property type="entry name" value="RHOD"/>
    <property type="match status" value="1"/>
</dbReference>
<evidence type="ECO:0000256" key="11">
    <source>
        <dbReference type="SAM" id="MobiDB-lite"/>
    </source>
</evidence>
<protein>
    <recommendedName>
        <fullName evidence="9 10">M-phase inducer phosphatase</fullName>
        <ecNumber evidence="2 10">3.1.3.48</ecNumber>
    </recommendedName>
</protein>
<evidence type="ECO:0000256" key="5">
    <source>
        <dbReference type="ARBA" id="ARBA00022801"/>
    </source>
</evidence>
<comment type="caution">
    <text evidence="13">The sequence shown here is derived from an EMBL/GenBank/DDBJ whole genome shotgun (WGS) entry which is preliminary data.</text>
</comment>
<dbReference type="InterPro" id="IPR000751">
    <property type="entry name" value="MPI_Phosphatase"/>
</dbReference>
<dbReference type="GO" id="GO:0005737">
    <property type="term" value="C:cytoplasm"/>
    <property type="evidence" value="ECO:0007669"/>
    <property type="project" value="TreeGrafter"/>
</dbReference>
<feature type="compositionally biased region" description="Low complexity" evidence="11">
    <location>
        <begin position="112"/>
        <end position="130"/>
    </location>
</feature>
<dbReference type="AlphaFoldDB" id="A0AAN7SZG6"/>
<accession>A0AAN7SZG6</accession>
<evidence type="ECO:0000256" key="8">
    <source>
        <dbReference type="ARBA" id="ARBA00051722"/>
    </source>
</evidence>
<dbReference type="Proteomes" id="UP001309876">
    <property type="component" value="Unassembled WGS sequence"/>
</dbReference>
<dbReference type="Pfam" id="PF00581">
    <property type="entry name" value="Rhodanese"/>
    <property type="match status" value="1"/>
</dbReference>
<dbReference type="PRINTS" id="PR00716">
    <property type="entry name" value="MPIPHPHTASE"/>
</dbReference>
<feature type="region of interest" description="Disordered" evidence="11">
    <location>
        <begin position="180"/>
        <end position="214"/>
    </location>
</feature>
<reference evidence="13 14" key="1">
    <citation type="submission" date="2023-08" db="EMBL/GenBank/DDBJ databases">
        <title>Black Yeasts Isolated from many extreme environments.</title>
        <authorList>
            <person name="Coleine C."/>
            <person name="Stajich J.E."/>
            <person name="Selbmann L."/>
        </authorList>
    </citation>
    <scope>NUCLEOTIDE SEQUENCE [LARGE SCALE GENOMIC DNA]</scope>
    <source>
        <strain evidence="13 14">CCFEE 5910</strain>
    </source>
</reference>
<sequence length="565" mass="63460">MTTTMMMEASSPLAAMQQPMFMNRCGFGQDAMSYASFARANFGPDSFNFRDLSMMGRRERDYFSMPPPVRGSSPTASLAADLSQNMNIDRSPQYPTPRRALFGGNTLTGFQVPLTTPPVSSSSPAPVTDTMEMSPLPHKSAHTSYNLDVQSPSPEPTPTEPPFADCLTPRSSSPVQVEEMTLQLPQERRRSNPLRPSLTRAKGFSTTCVPQRSHPEAQLPSFKFGGGIPRSNPSSSLNLSEIFEASSPVSDKTISPVARPVMPSNRVRQPFLLGSNALKGSPLGQHSRKLSNPLVRPRKQFRRSLSMFEHPDEVMRHEKDAALPSLPPIADTEVPCEPQLPHFLKQPNELPRITRETMIDVLDGKYDTLYEKRVVIDCRFEYEYEGGHIHGAVNFNDKDTLTSQLFDHEQPGKALLIFHCEYSAHRAPLMAKHIRNKDRMVNEHCYPRLNYPEVYILDGGYSTFYKDYSFRCFPQNYVQMLAQEHADACEVGMGKVKQQQRTKLVRAQTFAFGQHSPSIDSSPTAAMCRSRNDDIDMDLGDFTPVPSRPAFNALQMGRTQRMFSY</sequence>
<evidence type="ECO:0000259" key="12">
    <source>
        <dbReference type="PROSITE" id="PS50206"/>
    </source>
</evidence>
<evidence type="ECO:0000256" key="3">
    <source>
        <dbReference type="ARBA" id="ARBA00022618"/>
    </source>
</evidence>
<evidence type="ECO:0000313" key="14">
    <source>
        <dbReference type="Proteomes" id="UP001309876"/>
    </source>
</evidence>
<evidence type="ECO:0000256" key="6">
    <source>
        <dbReference type="ARBA" id="ARBA00022912"/>
    </source>
</evidence>
<dbReference type="GO" id="GO:0051301">
    <property type="term" value="P:cell division"/>
    <property type="evidence" value="ECO:0007669"/>
    <property type="project" value="UniProtKB-UniRule"/>
</dbReference>
<feature type="domain" description="Rhodanese" evidence="12">
    <location>
        <begin position="369"/>
        <end position="469"/>
    </location>
</feature>
<dbReference type="SUPFAM" id="SSF52821">
    <property type="entry name" value="Rhodanese/Cell cycle control phosphatase"/>
    <property type="match status" value="1"/>
</dbReference>
<dbReference type="GO" id="GO:0004725">
    <property type="term" value="F:protein tyrosine phosphatase activity"/>
    <property type="evidence" value="ECO:0007669"/>
    <property type="project" value="UniProtKB-UniRule"/>
</dbReference>
<evidence type="ECO:0000256" key="7">
    <source>
        <dbReference type="ARBA" id="ARBA00023306"/>
    </source>
</evidence>
<dbReference type="CDD" id="cd01530">
    <property type="entry name" value="Cdc25"/>
    <property type="match status" value="1"/>
</dbReference>
<dbReference type="GO" id="GO:0005634">
    <property type="term" value="C:nucleus"/>
    <property type="evidence" value="ECO:0007669"/>
    <property type="project" value="TreeGrafter"/>
</dbReference>
<evidence type="ECO:0000256" key="10">
    <source>
        <dbReference type="RuleBase" id="RU368028"/>
    </source>
</evidence>
<dbReference type="Gene3D" id="3.40.250.10">
    <property type="entry name" value="Rhodanese-like domain"/>
    <property type="match status" value="1"/>
</dbReference>
<keyword evidence="4 10" id="KW-0498">Mitosis</keyword>
<dbReference type="GO" id="GO:0010971">
    <property type="term" value="P:positive regulation of G2/M transition of mitotic cell cycle"/>
    <property type="evidence" value="ECO:0007669"/>
    <property type="project" value="TreeGrafter"/>
</dbReference>
<name>A0AAN7SZG6_9EURO</name>
<dbReference type="InterPro" id="IPR001763">
    <property type="entry name" value="Rhodanese-like_dom"/>
</dbReference>
<comment type="similarity">
    <text evidence="1 10">Belongs to the MPI phosphatase family.</text>
</comment>
<keyword evidence="7 10" id="KW-0131">Cell cycle</keyword>
<dbReference type="InterPro" id="IPR036873">
    <property type="entry name" value="Rhodanese-like_dom_sf"/>
</dbReference>
<comment type="catalytic activity">
    <reaction evidence="8 10">
        <text>O-phospho-L-tyrosyl-[protein] + H2O = L-tyrosyl-[protein] + phosphate</text>
        <dbReference type="Rhea" id="RHEA:10684"/>
        <dbReference type="Rhea" id="RHEA-COMP:10136"/>
        <dbReference type="Rhea" id="RHEA-COMP:20101"/>
        <dbReference type="ChEBI" id="CHEBI:15377"/>
        <dbReference type="ChEBI" id="CHEBI:43474"/>
        <dbReference type="ChEBI" id="CHEBI:46858"/>
        <dbReference type="ChEBI" id="CHEBI:61978"/>
        <dbReference type="EC" id="3.1.3.48"/>
    </reaction>
</comment>
<proteinExistence type="inferred from homology"/>
<dbReference type="PROSITE" id="PS50206">
    <property type="entry name" value="RHODANESE_3"/>
    <property type="match status" value="1"/>
</dbReference>
<comment type="function">
    <text evidence="10">Tyrosine protein phosphatase which functions as a dosage-dependent inducer of mitotic progression.</text>
</comment>
<dbReference type="EMBL" id="JAVRRJ010000004">
    <property type="protein sequence ID" value="KAK5085868.1"/>
    <property type="molecule type" value="Genomic_DNA"/>
</dbReference>
<dbReference type="GO" id="GO:0110032">
    <property type="term" value="P:positive regulation of G2/MI transition of meiotic cell cycle"/>
    <property type="evidence" value="ECO:0007669"/>
    <property type="project" value="TreeGrafter"/>
</dbReference>
<dbReference type="GO" id="GO:0000086">
    <property type="term" value="P:G2/M transition of mitotic cell cycle"/>
    <property type="evidence" value="ECO:0007669"/>
    <property type="project" value="TreeGrafter"/>
</dbReference>
<feature type="region of interest" description="Disordered" evidence="11">
    <location>
        <begin position="112"/>
        <end position="162"/>
    </location>
</feature>
<gene>
    <name evidence="13" type="primary">MIH1</name>
    <name evidence="13" type="ORF">LTR05_005157</name>
</gene>
<dbReference type="PANTHER" id="PTHR10828:SF17">
    <property type="entry name" value="PROTEIN-TYROSINE-PHOSPHATASE"/>
    <property type="match status" value="1"/>
</dbReference>
<dbReference type="PANTHER" id="PTHR10828">
    <property type="entry name" value="M-PHASE INDUCER PHOSPHATASE DUAL SPECIFICITY PHOSPHATASE CDC25"/>
    <property type="match status" value="1"/>
</dbReference>
<evidence type="ECO:0000256" key="9">
    <source>
        <dbReference type="ARBA" id="ARBA00067190"/>
    </source>
</evidence>
<keyword evidence="14" id="KW-1185">Reference proteome</keyword>
<organism evidence="13 14">
    <name type="scientific">Lithohypha guttulata</name>
    <dbReference type="NCBI Taxonomy" id="1690604"/>
    <lineage>
        <taxon>Eukaryota</taxon>
        <taxon>Fungi</taxon>
        <taxon>Dikarya</taxon>
        <taxon>Ascomycota</taxon>
        <taxon>Pezizomycotina</taxon>
        <taxon>Eurotiomycetes</taxon>
        <taxon>Chaetothyriomycetidae</taxon>
        <taxon>Chaetothyriales</taxon>
        <taxon>Trichomeriaceae</taxon>
        <taxon>Lithohypha</taxon>
    </lineage>
</organism>
<evidence type="ECO:0000256" key="2">
    <source>
        <dbReference type="ARBA" id="ARBA00013064"/>
    </source>
</evidence>
<dbReference type="FunFam" id="3.40.250.10:FF:000021">
    <property type="entry name" value="M-phase inducer phosphatase cdc-25.2"/>
    <property type="match status" value="1"/>
</dbReference>
<keyword evidence="6 10" id="KW-0904">Protein phosphatase</keyword>
<evidence type="ECO:0000256" key="4">
    <source>
        <dbReference type="ARBA" id="ARBA00022776"/>
    </source>
</evidence>
<keyword evidence="5 10" id="KW-0378">Hydrolase</keyword>
<evidence type="ECO:0000313" key="13">
    <source>
        <dbReference type="EMBL" id="KAK5085868.1"/>
    </source>
</evidence>
<keyword evidence="3 10" id="KW-0132">Cell division</keyword>
<evidence type="ECO:0000256" key="1">
    <source>
        <dbReference type="ARBA" id="ARBA00011065"/>
    </source>
</evidence>